<evidence type="ECO:0000313" key="2">
    <source>
        <dbReference type="Proteomes" id="UP000007058"/>
    </source>
</evidence>
<organism evidence="1 2">
    <name type="scientific">Paramagnetospirillum magneticum (strain ATCC 700264 / AMB-1)</name>
    <name type="common">Magnetospirillum magneticum</name>
    <dbReference type="NCBI Taxonomy" id="342108"/>
    <lineage>
        <taxon>Bacteria</taxon>
        <taxon>Pseudomonadati</taxon>
        <taxon>Pseudomonadota</taxon>
        <taxon>Alphaproteobacteria</taxon>
        <taxon>Rhodospirillales</taxon>
        <taxon>Magnetospirillaceae</taxon>
        <taxon>Paramagnetospirillum</taxon>
    </lineage>
</organism>
<proteinExistence type="predicted"/>
<evidence type="ECO:0000313" key="1">
    <source>
        <dbReference type="EMBL" id="BAE49276.1"/>
    </source>
</evidence>
<accession>Q2WA49</accession>
<sequence length="108" mass="11909">MTAGDDIRADLIGSRRTFILRLLVEADGYVNESILVKHALKANPTASREDIQSDITHLISVGCVSEEWIETPDGTKAIRNISITSRGEDAAHGRLAVPGVWRSRWQRG</sequence>
<dbReference type="RefSeq" id="WP_011382916.1">
    <property type="nucleotide sequence ID" value="NC_007626.1"/>
</dbReference>
<keyword evidence="2" id="KW-1185">Reference proteome</keyword>
<name>Q2WA49_PARM1</name>
<gene>
    <name evidence="1" type="ordered locus">amb0472</name>
</gene>
<dbReference type="KEGG" id="mag:amb0472"/>
<dbReference type="Proteomes" id="UP000007058">
    <property type="component" value="Chromosome"/>
</dbReference>
<dbReference type="EMBL" id="AP007255">
    <property type="protein sequence ID" value="BAE49276.1"/>
    <property type="molecule type" value="Genomic_DNA"/>
</dbReference>
<protein>
    <submittedName>
        <fullName evidence="1">Uncharacterized protein</fullName>
    </submittedName>
</protein>
<dbReference type="HOGENOM" id="CLU_2193752_0_0_5"/>
<dbReference type="STRING" id="342108.amb0472"/>
<reference evidence="1 2" key="1">
    <citation type="journal article" date="2005" name="DNA Res.">
        <title>Complete genome sequence of the facultative anaerobic magnetotactic bacterium Magnetospirillum sp. strain AMB-1.</title>
        <authorList>
            <person name="Matsunaga T."/>
            <person name="Okamura Y."/>
            <person name="Fukuda Y."/>
            <person name="Wahyudi A.T."/>
            <person name="Murase Y."/>
            <person name="Takeyama H."/>
        </authorList>
    </citation>
    <scope>NUCLEOTIDE SEQUENCE [LARGE SCALE GENOMIC DNA]</scope>
    <source>
        <strain evidence="2">ATCC 700264 / AMB-1</strain>
    </source>
</reference>
<dbReference type="AlphaFoldDB" id="Q2WA49"/>